<evidence type="ECO:0000256" key="9">
    <source>
        <dbReference type="PROSITE-ProRule" id="PRU00284"/>
    </source>
</evidence>
<dbReference type="CDD" id="cd12914">
    <property type="entry name" value="PDC1_DGC_like"/>
    <property type="match status" value="1"/>
</dbReference>
<dbReference type="InterPro" id="IPR033479">
    <property type="entry name" value="dCache_1"/>
</dbReference>
<dbReference type="CDD" id="cd06225">
    <property type="entry name" value="HAMP"/>
    <property type="match status" value="1"/>
</dbReference>
<dbReference type="PANTHER" id="PTHR32089">
    <property type="entry name" value="METHYL-ACCEPTING CHEMOTAXIS PROTEIN MCPB"/>
    <property type="match status" value="1"/>
</dbReference>
<evidence type="ECO:0000256" key="3">
    <source>
        <dbReference type="ARBA" id="ARBA00022500"/>
    </source>
</evidence>
<dbReference type="GO" id="GO:0005886">
    <property type="term" value="C:plasma membrane"/>
    <property type="evidence" value="ECO:0007669"/>
    <property type="project" value="UniProtKB-SubCell"/>
</dbReference>
<evidence type="ECO:0000259" key="11">
    <source>
        <dbReference type="PROSITE" id="PS50111"/>
    </source>
</evidence>
<evidence type="ECO:0000259" key="12">
    <source>
        <dbReference type="PROSITE" id="PS50885"/>
    </source>
</evidence>
<feature type="domain" description="Methyl-accepting transducer" evidence="11">
    <location>
        <begin position="391"/>
        <end position="627"/>
    </location>
</feature>
<evidence type="ECO:0000256" key="7">
    <source>
        <dbReference type="ARBA" id="ARBA00023224"/>
    </source>
</evidence>
<comment type="subcellular location">
    <subcellularLocation>
        <location evidence="1">Cell membrane</location>
        <topology evidence="1">Multi-pass membrane protein</topology>
    </subcellularLocation>
</comment>
<dbReference type="PROSITE" id="PS50885">
    <property type="entry name" value="HAMP"/>
    <property type="match status" value="1"/>
</dbReference>
<dbReference type="Gene3D" id="1.10.287.950">
    <property type="entry name" value="Methyl-accepting chemotaxis protein"/>
    <property type="match status" value="1"/>
</dbReference>
<dbReference type="PANTHER" id="PTHR32089:SF112">
    <property type="entry name" value="LYSOZYME-LIKE PROTEIN-RELATED"/>
    <property type="match status" value="1"/>
</dbReference>
<dbReference type="SMART" id="SM00304">
    <property type="entry name" value="HAMP"/>
    <property type="match status" value="1"/>
</dbReference>
<evidence type="ECO:0000256" key="2">
    <source>
        <dbReference type="ARBA" id="ARBA00022475"/>
    </source>
</evidence>
<keyword evidence="6 10" id="KW-0472">Membrane</keyword>
<gene>
    <name evidence="13" type="ORF">E0485_02025</name>
</gene>
<proteinExistence type="inferred from homology"/>
<feature type="transmembrane region" description="Helical" evidence="10">
    <location>
        <begin position="299"/>
        <end position="318"/>
    </location>
</feature>
<keyword evidence="3" id="KW-0145">Chemotaxis</keyword>
<dbReference type="OrthoDB" id="243053at2"/>
<organism evidence="13 14">
    <name type="scientific">Paenibacillus albiflavus</name>
    <dbReference type="NCBI Taxonomy" id="2545760"/>
    <lineage>
        <taxon>Bacteria</taxon>
        <taxon>Bacillati</taxon>
        <taxon>Bacillota</taxon>
        <taxon>Bacilli</taxon>
        <taxon>Bacillales</taxon>
        <taxon>Paenibacillaceae</taxon>
        <taxon>Paenibacillus</taxon>
    </lineage>
</organism>
<comment type="caution">
    <text evidence="13">The sequence shown here is derived from an EMBL/GenBank/DDBJ whole genome shotgun (WGS) entry which is preliminary data.</text>
</comment>
<dbReference type="SUPFAM" id="SSF103190">
    <property type="entry name" value="Sensory domain-like"/>
    <property type="match status" value="1"/>
</dbReference>
<dbReference type="AlphaFoldDB" id="A0A4R4ENA7"/>
<dbReference type="SUPFAM" id="SSF58104">
    <property type="entry name" value="Methyl-accepting chemotaxis protein (MCP) signaling domain"/>
    <property type="match status" value="1"/>
</dbReference>
<sequence>MNSQQTQAKSWSYLFSLKSYRTKMIVIFLVIALIPQVITNVFFNMYMKQVLTDEVHSKVKGIVEANVTAIDYAVDRNITMLKDIIAKNEVIKSGNEQEIKHSLIQFLQSNREVEDYVYVTKDDWAISSGSASDQKIDVSDREYIKQAKQTKKTVISDLMVSKGSGNNIIIIFEPILDDKQNYMGGLFISLNTDNLSSFTKTIQIGKSGFGYLMTSNGNLLTHPDEDKIAKNISDVFDPEEIAKFQETVLKDEQGMFEFTGQDHITREISYNLIPSTGWHLITSMVNDEVYGSLKTIETASLLIGLITTIVVAAIALYFSTKTTKPIINISDTVKKLATGDLTPRLAVNRKDELGQLADNMNQMLNSFTEIIGKVNLAAEQLSASSEELTAAAVESVSISKHISQSNQEVVTAGEGQLQGAKQTSIAMGEMASGVQRIAESSAFVTEAAQTSIHEVQQGRVAINQAVDQMKSINESVAKSAQDLQALESYSQKIGEIVTIITGITNQTGLLSLNASIEAARAGDQGRGFAVVANEVKKLAEQSSTSAADITKLIQEVQSYTSRAVQAMSKGVQDVENGSELINKAGQIFNQVTMTFQEISDQIQEVSAASEEMSAGTEEVTASMSEIVNMTQATHGYAQDISDGSQKQLISMEEISASAEELSHMALKLQESLAKFKTL</sequence>
<evidence type="ECO:0000256" key="5">
    <source>
        <dbReference type="ARBA" id="ARBA00022989"/>
    </source>
</evidence>
<dbReference type="Gene3D" id="3.30.450.20">
    <property type="entry name" value="PAS domain"/>
    <property type="match status" value="1"/>
</dbReference>
<reference evidence="13 14" key="1">
    <citation type="submission" date="2019-03" db="EMBL/GenBank/DDBJ databases">
        <authorList>
            <person name="Kim M.K.M."/>
        </authorList>
    </citation>
    <scope>NUCLEOTIDE SEQUENCE [LARGE SCALE GENOMIC DNA]</scope>
    <source>
        <strain evidence="13 14">18JY21-1</strain>
    </source>
</reference>
<evidence type="ECO:0000313" key="14">
    <source>
        <dbReference type="Proteomes" id="UP000295418"/>
    </source>
</evidence>
<comment type="similarity">
    <text evidence="8">Belongs to the methyl-accepting chemotaxis (MCP) protein family.</text>
</comment>
<dbReference type="Gene3D" id="6.10.340.10">
    <property type="match status" value="1"/>
</dbReference>
<dbReference type="SMART" id="SM00283">
    <property type="entry name" value="MA"/>
    <property type="match status" value="1"/>
</dbReference>
<dbReference type="Pfam" id="PF00015">
    <property type="entry name" value="MCPsignal"/>
    <property type="match status" value="1"/>
</dbReference>
<keyword evidence="2" id="KW-1003">Cell membrane</keyword>
<dbReference type="GO" id="GO:0006935">
    <property type="term" value="P:chemotaxis"/>
    <property type="evidence" value="ECO:0007669"/>
    <property type="project" value="UniProtKB-KW"/>
</dbReference>
<protein>
    <submittedName>
        <fullName evidence="13">Methyl-accepting chemotaxis protein</fullName>
    </submittedName>
</protein>
<evidence type="ECO:0000256" key="10">
    <source>
        <dbReference type="SAM" id="Phobius"/>
    </source>
</evidence>
<keyword evidence="4 10" id="KW-0812">Transmembrane</keyword>
<dbReference type="InterPro" id="IPR003660">
    <property type="entry name" value="HAMP_dom"/>
</dbReference>
<keyword evidence="14" id="KW-1185">Reference proteome</keyword>
<evidence type="ECO:0000256" key="6">
    <source>
        <dbReference type="ARBA" id="ARBA00023136"/>
    </source>
</evidence>
<dbReference type="EMBL" id="SKFG01000001">
    <property type="protein sequence ID" value="TCZ81083.1"/>
    <property type="molecule type" value="Genomic_DNA"/>
</dbReference>
<dbReference type="InterPro" id="IPR029151">
    <property type="entry name" value="Sensor-like_sf"/>
</dbReference>
<dbReference type="RefSeq" id="WP_132416024.1">
    <property type="nucleotide sequence ID" value="NZ_SKFG01000001.1"/>
</dbReference>
<evidence type="ECO:0000256" key="8">
    <source>
        <dbReference type="ARBA" id="ARBA00029447"/>
    </source>
</evidence>
<dbReference type="CDD" id="cd11386">
    <property type="entry name" value="MCP_signal"/>
    <property type="match status" value="1"/>
</dbReference>
<dbReference type="Proteomes" id="UP000295418">
    <property type="component" value="Unassembled WGS sequence"/>
</dbReference>
<dbReference type="Pfam" id="PF02743">
    <property type="entry name" value="dCache_1"/>
    <property type="match status" value="1"/>
</dbReference>
<keyword evidence="7 9" id="KW-0807">Transducer</keyword>
<feature type="transmembrane region" description="Helical" evidence="10">
    <location>
        <begin position="24"/>
        <end position="43"/>
    </location>
</feature>
<evidence type="ECO:0000256" key="1">
    <source>
        <dbReference type="ARBA" id="ARBA00004651"/>
    </source>
</evidence>
<accession>A0A4R4ENA7</accession>
<dbReference type="InterPro" id="IPR004089">
    <property type="entry name" value="MCPsignal_dom"/>
</dbReference>
<keyword evidence="5 10" id="KW-1133">Transmembrane helix</keyword>
<dbReference type="PROSITE" id="PS50111">
    <property type="entry name" value="CHEMOTAXIS_TRANSDUC_2"/>
    <property type="match status" value="1"/>
</dbReference>
<evidence type="ECO:0000313" key="13">
    <source>
        <dbReference type="EMBL" id="TCZ81083.1"/>
    </source>
</evidence>
<name>A0A4R4ENA7_9BACL</name>
<dbReference type="GO" id="GO:0007165">
    <property type="term" value="P:signal transduction"/>
    <property type="evidence" value="ECO:0007669"/>
    <property type="project" value="UniProtKB-KW"/>
</dbReference>
<evidence type="ECO:0000256" key="4">
    <source>
        <dbReference type="ARBA" id="ARBA00022692"/>
    </source>
</evidence>
<dbReference type="Pfam" id="PF00672">
    <property type="entry name" value="HAMP"/>
    <property type="match status" value="1"/>
</dbReference>
<dbReference type="CDD" id="cd12912">
    <property type="entry name" value="PDC2_MCP_like"/>
    <property type="match status" value="1"/>
</dbReference>
<feature type="domain" description="HAMP" evidence="12">
    <location>
        <begin position="320"/>
        <end position="372"/>
    </location>
</feature>